<feature type="compositionally biased region" description="Low complexity" evidence="2">
    <location>
        <begin position="39"/>
        <end position="56"/>
    </location>
</feature>
<dbReference type="Proteomes" id="UP000604241">
    <property type="component" value="Unassembled WGS sequence"/>
</dbReference>
<feature type="compositionally biased region" description="Polar residues" evidence="2">
    <location>
        <begin position="27"/>
        <end position="38"/>
    </location>
</feature>
<accession>A0ABR8QEZ8</accession>
<evidence type="ECO:0008006" key="6">
    <source>
        <dbReference type="Google" id="ProtNLM"/>
    </source>
</evidence>
<evidence type="ECO:0000313" key="4">
    <source>
        <dbReference type="EMBL" id="MBD7918989.1"/>
    </source>
</evidence>
<dbReference type="PANTHER" id="PTHR43037:SF1">
    <property type="entry name" value="BLL1128 PROTEIN"/>
    <property type="match status" value="1"/>
</dbReference>
<dbReference type="SUPFAM" id="SSF53474">
    <property type="entry name" value="alpha/beta-Hydrolases"/>
    <property type="match status" value="1"/>
</dbReference>
<sequence>MGATRIRVGTAACLLGAVTLVAGACSTGTPQDAASTSPPSGSNATASGTAGAASPSLETLQQDVLPQFEERSFDEPEVDLPVGYNLFLPEDFDSGQQYPMVLFVSDSTRVGDAVPAPSTQYGALIWASPQMQADHPAIVVVPQYPDLVVADLEGRGTTDYVDLTARLVRSVQEAYQVDKERTYATGQGLGAATVMLLAAQQPDLFAAELLVGGETGTPDLAGLDDETFVSVATGDDAGAQDDIRSVLDEQDVTYGTASWDAAWAQDRLAQAATELLASDDDAYLVTIDGTPTPTATAGVDARPAFQQVYEIGPLRDWLLDQDD</sequence>
<evidence type="ECO:0000256" key="1">
    <source>
        <dbReference type="ARBA" id="ARBA00022729"/>
    </source>
</evidence>
<organism evidence="4 5">
    <name type="scientific">Cellulomonas avistercoris</name>
    <dbReference type="NCBI Taxonomy" id="2762242"/>
    <lineage>
        <taxon>Bacteria</taxon>
        <taxon>Bacillati</taxon>
        <taxon>Actinomycetota</taxon>
        <taxon>Actinomycetes</taxon>
        <taxon>Micrococcales</taxon>
        <taxon>Cellulomonadaceae</taxon>
        <taxon>Cellulomonas</taxon>
    </lineage>
</organism>
<dbReference type="PANTHER" id="PTHR43037">
    <property type="entry name" value="UNNAMED PRODUCT-RELATED"/>
    <property type="match status" value="1"/>
</dbReference>
<gene>
    <name evidence="4" type="ORF">H9657_11965</name>
</gene>
<reference evidence="4 5" key="1">
    <citation type="submission" date="2020-08" db="EMBL/GenBank/DDBJ databases">
        <title>A Genomic Blueprint of the Chicken Gut Microbiome.</title>
        <authorList>
            <person name="Gilroy R."/>
            <person name="Ravi A."/>
            <person name="Getino M."/>
            <person name="Pursley I."/>
            <person name="Horton D.L."/>
            <person name="Alikhan N.-F."/>
            <person name="Baker D."/>
            <person name="Gharbi K."/>
            <person name="Hall N."/>
            <person name="Watson M."/>
            <person name="Adriaenssens E.M."/>
            <person name="Foster-Nyarko E."/>
            <person name="Jarju S."/>
            <person name="Secka A."/>
            <person name="Antonio M."/>
            <person name="Oren A."/>
            <person name="Chaudhuri R."/>
            <person name="La Ragione R.M."/>
            <person name="Hildebrand F."/>
            <person name="Pallen M.J."/>
        </authorList>
    </citation>
    <scope>NUCLEOTIDE SEQUENCE [LARGE SCALE GENOMIC DNA]</scope>
    <source>
        <strain evidence="4 5">Sa3CUA2</strain>
    </source>
</reference>
<dbReference type="InterPro" id="IPR029058">
    <property type="entry name" value="AB_hydrolase_fold"/>
</dbReference>
<dbReference type="InterPro" id="IPR050955">
    <property type="entry name" value="Plant_Biomass_Hydrol_Est"/>
</dbReference>
<dbReference type="InterPro" id="IPR000801">
    <property type="entry name" value="Esterase-like"/>
</dbReference>
<name>A0ABR8QEZ8_9CELL</name>
<proteinExistence type="predicted"/>
<feature type="chain" id="PRO_5045952255" description="Esterase" evidence="3">
    <location>
        <begin position="25"/>
        <end position="323"/>
    </location>
</feature>
<feature type="signal peptide" evidence="3">
    <location>
        <begin position="1"/>
        <end position="24"/>
    </location>
</feature>
<protein>
    <recommendedName>
        <fullName evidence="6">Esterase</fullName>
    </recommendedName>
</protein>
<keyword evidence="5" id="KW-1185">Reference proteome</keyword>
<feature type="region of interest" description="Disordered" evidence="2">
    <location>
        <begin position="27"/>
        <end position="56"/>
    </location>
</feature>
<dbReference type="PROSITE" id="PS51257">
    <property type="entry name" value="PROKAR_LIPOPROTEIN"/>
    <property type="match status" value="1"/>
</dbReference>
<dbReference type="RefSeq" id="WP_225215172.1">
    <property type="nucleotide sequence ID" value="NZ_JACSQV010000009.1"/>
</dbReference>
<keyword evidence="1 3" id="KW-0732">Signal</keyword>
<evidence type="ECO:0000256" key="2">
    <source>
        <dbReference type="SAM" id="MobiDB-lite"/>
    </source>
</evidence>
<dbReference type="Gene3D" id="3.40.50.1820">
    <property type="entry name" value="alpha/beta hydrolase"/>
    <property type="match status" value="1"/>
</dbReference>
<evidence type="ECO:0000256" key="3">
    <source>
        <dbReference type="SAM" id="SignalP"/>
    </source>
</evidence>
<evidence type="ECO:0000313" key="5">
    <source>
        <dbReference type="Proteomes" id="UP000604241"/>
    </source>
</evidence>
<dbReference type="EMBL" id="JACSQV010000009">
    <property type="protein sequence ID" value="MBD7918989.1"/>
    <property type="molecule type" value="Genomic_DNA"/>
</dbReference>
<comment type="caution">
    <text evidence="4">The sequence shown here is derived from an EMBL/GenBank/DDBJ whole genome shotgun (WGS) entry which is preliminary data.</text>
</comment>
<dbReference type="Pfam" id="PF00756">
    <property type="entry name" value="Esterase"/>
    <property type="match status" value="1"/>
</dbReference>